<dbReference type="AlphaFoldDB" id="A0AAP0L6X9"/>
<keyword evidence="2" id="KW-0479">Metal-binding</keyword>
<dbReference type="GO" id="GO:0008270">
    <property type="term" value="F:zinc ion binding"/>
    <property type="evidence" value="ECO:0007669"/>
    <property type="project" value="InterPro"/>
</dbReference>
<dbReference type="PANTHER" id="PTHR48198:SF1">
    <property type="entry name" value="METALLOTHIONEIN-LIKE PROTEIN 4A-RELATED"/>
    <property type="match status" value="1"/>
</dbReference>
<reference evidence="4 5" key="1">
    <citation type="submission" date="2024-01" db="EMBL/GenBank/DDBJ databases">
        <title>Genome assemblies of Stephania.</title>
        <authorList>
            <person name="Yang L."/>
        </authorList>
    </citation>
    <scope>NUCLEOTIDE SEQUENCE [LARGE SCALE GENOMIC DNA]</scope>
    <source>
        <strain evidence="4">JXDWG</strain>
        <tissue evidence="4">Leaf</tissue>
    </source>
</reference>
<evidence type="ECO:0000256" key="2">
    <source>
        <dbReference type="ARBA" id="ARBA00022723"/>
    </source>
</evidence>
<organism evidence="4 5">
    <name type="scientific">Stephania cephalantha</name>
    <dbReference type="NCBI Taxonomy" id="152367"/>
    <lineage>
        <taxon>Eukaryota</taxon>
        <taxon>Viridiplantae</taxon>
        <taxon>Streptophyta</taxon>
        <taxon>Embryophyta</taxon>
        <taxon>Tracheophyta</taxon>
        <taxon>Spermatophyta</taxon>
        <taxon>Magnoliopsida</taxon>
        <taxon>Ranunculales</taxon>
        <taxon>Menispermaceae</taxon>
        <taxon>Menispermoideae</taxon>
        <taxon>Cissampelideae</taxon>
        <taxon>Stephania</taxon>
    </lineage>
</organism>
<evidence type="ECO:0000313" key="5">
    <source>
        <dbReference type="Proteomes" id="UP001419268"/>
    </source>
</evidence>
<evidence type="ECO:0000256" key="1">
    <source>
        <dbReference type="ARBA" id="ARBA00005802"/>
    </source>
</evidence>
<proteinExistence type="inferred from homology"/>
<evidence type="ECO:0000256" key="3">
    <source>
        <dbReference type="ARBA" id="ARBA00022851"/>
    </source>
</evidence>
<sequence length="87" mass="8988">MAGQGGQARCNDRCGCPVPCPGGTSCRCRSRETASSGGDDPSMEHMRCSCGEHCGCNPCTCEKVPASGVGRDFCKCRDTCDCAACKA</sequence>
<accession>A0AAP0L6X9</accession>
<dbReference type="PRINTS" id="PR00877">
    <property type="entry name" value="MTPLANTPEC"/>
</dbReference>
<dbReference type="PANTHER" id="PTHR48198">
    <property type="entry name" value="EC PROTEIN HOMOLOG"/>
    <property type="match status" value="1"/>
</dbReference>
<evidence type="ECO:0000313" key="4">
    <source>
        <dbReference type="EMBL" id="KAK9164912.1"/>
    </source>
</evidence>
<dbReference type="EMBL" id="JBBNAG010000001">
    <property type="protein sequence ID" value="KAK9164912.1"/>
    <property type="molecule type" value="Genomic_DNA"/>
</dbReference>
<dbReference type="Pfam" id="PF02068">
    <property type="entry name" value="Metallothio_PEC"/>
    <property type="match status" value="1"/>
</dbReference>
<protein>
    <recommendedName>
        <fullName evidence="6">Metallothionein</fullName>
    </recommendedName>
</protein>
<keyword evidence="3" id="KW-0480">Metal-thiolate cluster</keyword>
<name>A0AAP0L6X9_9MAGN</name>
<comment type="caution">
    <text evidence="4">The sequence shown here is derived from an EMBL/GenBank/DDBJ whole genome shotgun (WGS) entry which is preliminary data.</text>
</comment>
<dbReference type="InterPro" id="IPR000316">
    <property type="entry name" value="Metallthion_15"/>
</dbReference>
<comment type="similarity">
    <text evidence="1">Belongs to the metallothionein superfamily. Type 15 family.</text>
</comment>
<keyword evidence="5" id="KW-1185">Reference proteome</keyword>
<gene>
    <name evidence="4" type="ORF">Scep_000103</name>
</gene>
<evidence type="ECO:0008006" key="6">
    <source>
        <dbReference type="Google" id="ProtNLM"/>
    </source>
</evidence>
<dbReference type="Proteomes" id="UP001419268">
    <property type="component" value="Unassembled WGS sequence"/>
</dbReference>